<dbReference type="EMBL" id="SMRU01000002">
    <property type="protein sequence ID" value="TDG01416.1"/>
    <property type="molecule type" value="Genomic_DNA"/>
</dbReference>
<dbReference type="Pfam" id="PF19985">
    <property type="entry name" value="DUF6421"/>
    <property type="match status" value="1"/>
</dbReference>
<proteinExistence type="predicted"/>
<evidence type="ECO:0000313" key="2">
    <source>
        <dbReference type="Proteomes" id="UP000295511"/>
    </source>
</evidence>
<sequence length="454" mass="51249">MTTTATIARPHITSDNRDWLALKSAATALQEFQSQDGSIQDPAHHAVAREHAGTIMESIKGLAPAFPHDATYLDLLVKDFGRWCDSGFGVPDFLDSLLAFQPQENRDDGLQHLVVFPMYTQNGSANRYVEAVLIEVIWPEFIAGLEAGDYSNKLFVPIRFLDFTPGYDTNSAVLFPETVAVRQTPAFTWGAIFADREAARFRRVLKAAAETTSLELPAEAAEFLDDQELTERTFVMWDLIHDRTHMRGDLPFDPFMIKQRMPYFLYSLEELRCDLTAFRESVRISKDDEAPADARRHAKLVQYAVIFDRIFRFAITGNRVRNYDGLGGQLLFAWMHQHHVLHWTDSKLSIDWDEAADVVIELGARIDELYWRSIDRPKAAHWLAAYALISGTVTPHPASTWAKGPAALPLDGPPRGLTDQVLDDEFPLSMFYEALEKKMRPVIESTSGITGTTE</sequence>
<organism evidence="1 2">
    <name type="scientific">Arthrobacter terricola</name>
    <dbReference type="NCBI Taxonomy" id="2547396"/>
    <lineage>
        <taxon>Bacteria</taxon>
        <taxon>Bacillati</taxon>
        <taxon>Actinomycetota</taxon>
        <taxon>Actinomycetes</taxon>
        <taxon>Micrococcales</taxon>
        <taxon>Micrococcaceae</taxon>
        <taxon>Arthrobacter</taxon>
    </lineage>
</organism>
<dbReference type="InterPro" id="IPR046306">
    <property type="entry name" value="DUF6421"/>
</dbReference>
<gene>
    <name evidence="1" type="ORF">E1809_02715</name>
</gene>
<comment type="caution">
    <text evidence="1">The sequence shown here is derived from an EMBL/GenBank/DDBJ whole genome shotgun (WGS) entry which is preliminary data.</text>
</comment>
<protein>
    <submittedName>
        <fullName evidence="1">Uncharacterized protein</fullName>
    </submittedName>
</protein>
<accession>A0A4R5L1L2</accession>
<dbReference type="AlphaFoldDB" id="A0A4R5L1L2"/>
<reference evidence="1 2" key="1">
    <citation type="submission" date="2019-03" db="EMBL/GenBank/DDBJ databases">
        <title>Whole genome sequence of Arthrobacter sp JH1-1.</title>
        <authorList>
            <person name="Trinh H.N."/>
        </authorList>
    </citation>
    <scope>NUCLEOTIDE SEQUENCE [LARGE SCALE GENOMIC DNA]</scope>
    <source>
        <strain evidence="1 2">JH1-1</strain>
    </source>
</reference>
<dbReference type="Proteomes" id="UP000295511">
    <property type="component" value="Unassembled WGS sequence"/>
</dbReference>
<dbReference type="OrthoDB" id="3755108at2"/>
<dbReference type="RefSeq" id="WP_133202676.1">
    <property type="nucleotide sequence ID" value="NZ_SMRU01000002.1"/>
</dbReference>
<evidence type="ECO:0000313" key="1">
    <source>
        <dbReference type="EMBL" id="TDG01416.1"/>
    </source>
</evidence>
<name>A0A4R5L1L2_9MICC</name>
<keyword evidence="2" id="KW-1185">Reference proteome</keyword>